<dbReference type="InterPro" id="IPR018040">
    <property type="entry name" value="Pectinesterase_Tyr_AS"/>
</dbReference>
<comment type="pathway">
    <text evidence="4">Glycan metabolism; pectin degradation; 2-dehydro-3-deoxy-D-gluconate from pectin: step 1/5.</text>
</comment>
<dbReference type="RefSeq" id="WP_013919889.1">
    <property type="nucleotide sequence ID" value="NC_015690.1"/>
</dbReference>
<evidence type="ECO:0000256" key="1">
    <source>
        <dbReference type="ARBA" id="ARBA00008891"/>
    </source>
</evidence>
<organism evidence="6 7">
    <name type="scientific">Paenibacillus mucilaginosus (strain KNP414)</name>
    <dbReference type="NCBI Taxonomy" id="1036673"/>
    <lineage>
        <taxon>Bacteria</taxon>
        <taxon>Bacillati</taxon>
        <taxon>Bacillota</taxon>
        <taxon>Bacilli</taxon>
        <taxon>Bacillales</taxon>
        <taxon>Paenibacillaceae</taxon>
        <taxon>Paenibacillus</taxon>
    </lineage>
</organism>
<reference evidence="7" key="1">
    <citation type="submission" date="2011-06" db="EMBL/GenBank/DDBJ databases">
        <title>Complete genome sequence of Paenibacillus mucilaginosus KNP414.</title>
        <authorList>
            <person name="Wang J."/>
            <person name="Hu S."/>
            <person name="Hu X."/>
            <person name="Zhang B."/>
            <person name="Dong D."/>
            <person name="Zhang S."/>
            <person name="Zhao K."/>
            <person name="Wu D."/>
        </authorList>
    </citation>
    <scope>NUCLEOTIDE SEQUENCE [LARGE SCALE GENOMIC DNA]</scope>
    <source>
        <strain evidence="7">KNP414</strain>
    </source>
</reference>
<evidence type="ECO:0000313" key="6">
    <source>
        <dbReference type="EMBL" id="AEI44745.1"/>
    </source>
</evidence>
<dbReference type="Pfam" id="PF01095">
    <property type="entry name" value="Pectinesterase"/>
    <property type="match status" value="1"/>
</dbReference>
<dbReference type="PANTHER" id="PTHR31321:SF57">
    <property type="entry name" value="PECTINESTERASE 53-RELATED"/>
    <property type="match status" value="1"/>
</dbReference>
<reference evidence="6 7" key="2">
    <citation type="journal article" date="2013" name="Genome Announc.">
        <title>Genome Sequence of Growth-Improving Paenibacillus mucilaginosus Strain KNP414.</title>
        <authorList>
            <person name="Lu J.J."/>
            <person name="Wang J.F."/>
            <person name="Hu X.F."/>
        </authorList>
    </citation>
    <scope>NUCLEOTIDE SEQUENCE [LARGE SCALE GENOMIC DNA]</scope>
    <source>
        <strain evidence="6 7">KNP414</strain>
    </source>
</reference>
<evidence type="ECO:0000313" key="7">
    <source>
        <dbReference type="Proteomes" id="UP000006620"/>
    </source>
</evidence>
<dbReference type="PROSITE" id="PS00800">
    <property type="entry name" value="PECTINESTERASE_1"/>
    <property type="match status" value="1"/>
</dbReference>
<dbReference type="InterPro" id="IPR011050">
    <property type="entry name" value="Pectin_lyase_fold/virulence"/>
</dbReference>
<protein>
    <recommendedName>
        <fullName evidence="4">Pectinesterase</fullName>
        <ecNumber evidence="4">3.1.1.11</ecNumber>
    </recommendedName>
</protein>
<dbReference type="UniPathway" id="UPA00545">
    <property type="reaction ID" value="UER00823"/>
</dbReference>
<gene>
    <name evidence="6" type="ordered locus">KNP414_06222</name>
</gene>
<dbReference type="EC" id="3.1.1.11" evidence="4"/>
<proteinExistence type="inferred from homology"/>
<dbReference type="GO" id="GO:0009279">
    <property type="term" value="C:cell outer membrane"/>
    <property type="evidence" value="ECO:0007669"/>
    <property type="project" value="TreeGrafter"/>
</dbReference>
<dbReference type="EMBL" id="CP002869">
    <property type="protein sequence ID" value="AEI44745.1"/>
    <property type="molecule type" value="Genomic_DNA"/>
</dbReference>
<dbReference type="InterPro" id="IPR000070">
    <property type="entry name" value="Pectinesterase_cat"/>
</dbReference>
<dbReference type="SUPFAM" id="SSF51126">
    <property type="entry name" value="Pectin lyase-like"/>
    <property type="match status" value="1"/>
</dbReference>
<dbReference type="InterPro" id="IPR012334">
    <property type="entry name" value="Pectin_lyas_fold"/>
</dbReference>
<feature type="domain" description="Pectinesterase catalytic" evidence="5">
    <location>
        <begin position="4"/>
        <end position="288"/>
    </location>
</feature>
<dbReference type="PATRIC" id="fig|1036673.3.peg.5784"/>
<evidence type="ECO:0000256" key="3">
    <source>
        <dbReference type="ARBA" id="ARBA00023085"/>
    </source>
</evidence>
<evidence type="ECO:0000259" key="5">
    <source>
        <dbReference type="Pfam" id="PF01095"/>
    </source>
</evidence>
<accession>F8FK64</accession>
<comment type="catalytic activity">
    <reaction evidence="4">
        <text>[(1-&gt;4)-alpha-D-galacturonosyl methyl ester](n) + n H2O = [(1-&gt;4)-alpha-D-galacturonosyl](n) + n methanol + n H(+)</text>
        <dbReference type="Rhea" id="RHEA:22380"/>
        <dbReference type="Rhea" id="RHEA-COMP:14570"/>
        <dbReference type="Rhea" id="RHEA-COMP:14573"/>
        <dbReference type="ChEBI" id="CHEBI:15377"/>
        <dbReference type="ChEBI" id="CHEBI:15378"/>
        <dbReference type="ChEBI" id="CHEBI:17790"/>
        <dbReference type="ChEBI" id="CHEBI:140522"/>
        <dbReference type="ChEBI" id="CHEBI:140523"/>
        <dbReference type="EC" id="3.1.1.11"/>
    </reaction>
</comment>
<sequence length="306" mass="33695">MRQITVSQDGQGDYRSIGDAIEAVRVLPLEPVTIYVKNGIYREKLVVPDNKPDITLIGESAEGTVIAWGDYAKMTDERGREIATFRTATLKVEADDFRMENLTVQNTAGYGPEIGQAVALYTAGDRQVYRGVRLIGHQDTLYTSRGRQYFEDCYIEGHVDYIFGSATVFFESCEIHSLRAGYVTAASTAERTELGYVFRGCRLTGAAEEASVYLGRPWRPAAHTVFIDTWMGPHIHPAGWDNWSNPDNERTSRCGEYGSTGPGAAPAARVPWAAALPEAQARALDVQRVLGGHDGWNPAAAQESRQ</sequence>
<dbReference type="GO" id="GO:0042545">
    <property type="term" value="P:cell wall modification"/>
    <property type="evidence" value="ECO:0007669"/>
    <property type="project" value="UniProtKB-UniRule"/>
</dbReference>
<name>F8FK64_PAEMK</name>
<dbReference type="KEGG" id="pms:KNP414_06222"/>
<dbReference type="GO" id="GO:0045490">
    <property type="term" value="P:pectin catabolic process"/>
    <property type="evidence" value="ECO:0007669"/>
    <property type="project" value="UniProtKB-UniRule"/>
</dbReference>
<dbReference type="HOGENOM" id="CLU_012243_3_1_9"/>
<keyword evidence="3 4" id="KW-0063">Aspartyl esterase</keyword>
<evidence type="ECO:0000256" key="2">
    <source>
        <dbReference type="ARBA" id="ARBA00022801"/>
    </source>
</evidence>
<dbReference type="Proteomes" id="UP000006620">
    <property type="component" value="Chromosome"/>
</dbReference>
<evidence type="ECO:0000256" key="4">
    <source>
        <dbReference type="RuleBase" id="RU000589"/>
    </source>
</evidence>
<dbReference type="PANTHER" id="PTHR31321">
    <property type="entry name" value="ACYL-COA THIOESTER HYDROLASE YBHC-RELATED"/>
    <property type="match status" value="1"/>
</dbReference>
<dbReference type="Gene3D" id="2.160.20.10">
    <property type="entry name" value="Single-stranded right-handed beta-helix, Pectin lyase-like"/>
    <property type="match status" value="1"/>
</dbReference>
<keyword evidence="2 4" id="KW-0378">Hydrolase</keyword>
<comment type="similarity">
    <text evidence="1">Belongs to the pectinesterase family.</text>
</comment>
<dbReference type="AlphaFoldDB" id="F8FK64"/>
<dbReference type="GO" id="GO:0030599">
    <property type="term" value="F:pectinesterase activity"/>
    <property type="evidence" value="ECO:0007669"/>
    <property type="project" value="UniProtKB-UniRule"/>
</dbReference>